<keyword evidence="3" id="KW-1185">Reference proteome</keyword>
<reference evidence="2 3" key="1">
    <citation type="submission" date="2021-03" db="EMBL/GenBank/DDBJ databases">
        <title>Genomic Encyclopedia of Type Strains, Phase IV (KMG-IV): sequencing the most valuable type-strain genomes for metagenomic binning, comparative biology and taxonomic classification.</title>
        <authorList>
            <person name="Goeker M."/>
        </authorList>
    </citation>
    <scope>NUCLEOTIDE SEQUENCE [LARGE SCALE GENOMIC DNA]</scope>
    <source>
        <strain evidence="2 3">DSM 26427</strain>
    </source>
</reference>
<keyword evidence="1" id="KW-0812">Transmembrane</keyword>
<organism evidence="2 3">
    <name type="scientific">Rhizobium herbae</name>
    <dbReference type="NCBI Taxonomy" id="508661"/>
    <lineage>
        <taxon>Bacteria</taxon>
        <taxon>Pseudomonadati</taxon>
        <taxon>Pseudomonadota</taxon>
        <taxon>Alphaproteobacteria</taxon>
        <taxon>Hyphomicrobiales</taxon>
        <taxon>Rhizobiaceae</taxon>
        <taxon>Rhizobium/Agrobacterium group</taxon>
        <taxon>Rhizobium</taxon>
    </lineage>
</organism>
<keyword evidence="1" id="KW-0472">Membrane</keyword>
<feature type="transmembrane region" description="Helical" evidence="1">
    <location>
        <begin position="12"/>
        <end position="30"/>
    </location>
</feature>
<name>A0ABS4EV39_9HYPH</name>
<comment type="caution">
    <text evidence="2">The sequence shown here is derived from an EMBL/GenBank/DDBJ whole genome shotgun (WGS) entry which is preliminary data.</text>
</comment>
<dbReference type="EMBL" id="JAGGJV010000012">
    <property type="protein sequence ID" value="MBP1861820.1"/>
    <property type="molecule type" value="Genomic_DNA"/>
</dbReference>
<dbReference type="Proteomes" id="UP000823786">
    <property type="component" value="Unassembled WGS sequence"/>
</dbReference>
<gene>
    <name evidence="2" type="ORF">J2Z75_005349</name>
</gene>
<evidence type="ECO:0000256" key="1">
    <source>
        <dbReference type="SAM" id="Phobius"/>
    </source>
</evidence>
<protein>
    <submittedName>
        <fullName evidence="2">Uncharacterized protein</fullName>
    </submittedName>
</protein>
<evidence type="ECO:0000313" key="3">
    <source>
        <dbReference type="Proteomes" id="UP000823786"/>
    </source>
</evidence>
<proteinExistence type="predicted"/>
<accession>A0ABS4EV39</accession>
<evidence type="ECO:0000313" key="2">
    <source>
        <dbReference type="EMBL" id="MBP1861820.1"/>
    </source>
</evidence>
<sequence length="31" mass="3375">MLDMADHIMKTLLNIMAALSLGAVMVLFIVV</sequence>
<keyword evidence="1" id="KW-1133">Transmembrane helix</keyword>